<dbReference type="PROSITE" id="PS50887">
    <property type="entry name" value="GGDEF"/>
    <property type="match status" value="1"/>
</dbReference>
<dbReference type="SMART" id="SM00304">
    <property type="entry name" value="HAMP"/>
    <property type="match status" value="1"/>
</dbReference>
<feature type="domain" description="GGDEF" evidence="4">
    <location>
        <begin position="384"/>
        <end position="526"/>
    </location>
</feature>
<dbReference type="SUPFAM" id="SSF141868">
    <property type="entry name" value="EAL domain-like"/>
    <property type="match status" value="1"/>
</dbReference>
<feature type="transmembrane region" description="Helical" evidence="1">
    <location>
        <begin position="12"/>
        <end position="34"/>
    </location>
</feature>
<evidence type="ECO:0000259" key="3">
    <source>
        <dbReference type="PROSITE" id="PS50885"/>
    </source>
</evidence>
<gene>
    <name evidence="5" type="ORF">CEW83_06200</name>
</gene>
<evidence type="ECO:0000259" key="4">
    <source>
        <dbReference type="PROSITE" id="PS50887"/>
    </source>
</evidence>
<protein>
    <submittedName>
        <fullName evidence="5">GGDEF domain-containing protein</fullName>
    </submittedName>
</protein>
<dbReference type="InterPro" id="IPR001633">
    <property type="entry name" value="EAL_dom"/>
</dbReference>
<evidence type="ECO:0000256" key="1">
    <source>
        <dbReference type="SAM" id="Phobius"/>
    </source>
</evidence>
<dbReference type="NCBIfam" id="TIGR00254">
    <property type="entry name" value="GGDEF"/>
    <property type="match status" value="1"/>
</dbReference>
<dbReference type="GO" id="GO:0007165">
    <property type="term" value="P:signal transduction"/>
    <property type="evidence" value="ECO:0007669"/>
    <property type="project" value="InterPro"/>
</dbReference>
<dbReference type="Gene3D" id="3.30.70.270">
    <property type="match status" value="1"/>
</dbReference>
<feature type="transmembrane region" description="Helical" evidence="1">
    <location>
        <begin position="276"/>
        <end position="295"/>
    </location>
</feature>
<evidence type="ECO:0000259" key="2">
    <source>
        <dbReference type="PROSITE" id="PS50883"/>
    </source>
</evidence>
<dbReference type="InterPro" id="IPR052155">
    <property type="entry name" value="Biofilm_reg_signaling"/>
</dbReference>
<dbReference type="EMBL" id="CP022187">
    <property type="protein sequence ID" value="AWI74859.1"/>
    <property type="molecule type" value="Genomic_DNA"/>
</dbReference>
<dbReference type="RefSeq" id="WP_108948567.1">
    <property type="nucleotide sequence ID" value="NZ_CP022187.1"/>
</dbReference>
<dbReference type="SUPFAM" id="SSF103190">
    <property type="entry name" value="Sensory domain-like"/>
    <property type="match status" value="1"/>
</dbReference>
<keyword evidence="6" id="KW-1185">Reference proteome</keyword>
<dbReference type="InterPro" id="IPR003660">
    <property type="entry name" value="HAMP_dom"/>
</dbReference>
<organism evidence="5 6">
    <name type="scientific">Parazoarcus communis</name>
    <dbReference type="NCBI Taxonomy" id="41977"/>
    <lineage>
        <taxon>Bacteria</taxon>
        <taxon>Pseudomonadati</taxon>
        <taxon>Pseudomonadota</taxon>
        <taxon>Betaproteobacteria</taxon>
        <taxon>Rhodocyclales</taxon>
        <taxon>Zoogloeaceae</taxon>
        <taxon>Parazoarcus</taxon>
    </lineage>
</organism>
<dbReference type="SUPFAM" id="SSF55073">
    <property type="entry name" value="Nucleotide cyclase"/>
    <property type="match status" value="1"/>
</dbReference>
<dbReference type="Gene3D" id="6.10.340.10">
    <property type="match status" value="1"/>
</dbReference>
<name>A0A2U8GML0_9RHOO</name>
<dbReference type="SMART" id="SM00052">
    <property type="entry name" value="EAL"/>
    <property type="match status" value="1"/>
</dbReference>
<sequence>MRIRFSRLQWRIAAWFALILLTVQIGGLVLFAQIGRSSALDDVQARLITGDRVFSRLLDQRSEQLTQAARVLAADYGFREALLSRDGDTILSALENHGSRIDASLMQLYGMDEQVIARYPDEDVIAITRLPQLIETARGKGAATGFSVVQGKLYQLVLVPVLAPVPVAWVVIGFEIDTPFAEDLKRLTGMEVSFVRESASYPRSLLASTLDSSLQNGLIGPATPSILETGSMQIDDVEYVGRVHEINSGEGDRVAAVLQLSLQRALAPWTRLYREWLGLSIVAMGLMLLASVLMGRTIASPVTRLAQFARRVEAGDYMHPPKLASGDEIGQLADAFDHMTNAIAQRESRITELAYRDTLTGLPNRVQFNEQIRAAMEAAAEQQKGLAVLTLDIDRFRLVNDALGHGFGDLLLQEVGVRLREAGVRQRDVAGGLRAVDNAAARLGGDEFALLVPGADADKAKIVATRIALALEQPMNLQEQLVDVRASIGIAIFPDHCTTAEDLMRCADVAMYHAKRNNSGVEVYDPAHHSRNAARLSLLTELRAAVERDELVLYYQPKFALRDGLGLHVEALVRWVHPLRGFIPPMDFIPFAEQTGYIKTITLWVMNSAIRQCALWQRAGLDIHVALNISARDLLQPELPVIFRRMLDEHGCAARLITLEITESAVLDDPRHALSNLERLRATGCMLSIDDYGTGYSSLSYVRQMPVQEMKIDRSFVMNLCSRPGDEIIVRSTIELAHDMGLMVTAEGVETEDVLQRLGQLGCDFAQGYLISKPVSASDLELWMSSSRWAPVLMKA</sequence>
<dbReference type="Pfam" id="PF00672">
    <property type="entry name" value="HAMP"/>
    <property type="match status" value="1"/>
</dbReference>
<dbReference type="InterPro" id="IPR029150">
    <property type="entry name" value="dCache_3"/>
</dbReference>
<dbReference type="PROSITE" id="PS50885">
    <property type="entry name" value="HAMP"/>
    <property type="match status" value="1"/>
</dbReference>
<dbReference type="GO" id="GO:0016020">
    <property type="term" value="C:membrane"/>
    <property type="evidence" value="ECO:0007669"/>
    <property type="project" value="InterPro"/>
</dbReference>
<dbReference type="KEGG" id="acom:CEW83_06200"/>
<keyword evidence="1" id="KW-0812">Transmembrane</keyword>
<dbReference type="Pfam" id="PF00563">
    <property type="entry name" value="EAL"/>
    <property type="match status" value="1"/>
</dbReference>
<dbReference type="CDD" id="cd01948">
    <property type="entry name" value="EAL"/>
    <property type="match status" value="1"/>
</dbReference>
<feature type="transmembrane region" description="Helical" evidence="1">
    <location>
        <begin position="153"/>
        <end position="176"/>
    </location>
</feature>
<keyword evidence="1" id="KW-1133">Transmembrane helix</keyword>
<dbReference type="Pfam" id="PF14827">
    <property type="entry name" value="dCache_3"/>
    <property type="match status" value="1"/>
</dbReference>
<dbReference type="PANTHER" id="PTHR44757:SF2">
    <property type="entry name" value="BIOFILM ARCHITECTURE MAINTENANCE PROTEIN MBAA"/>
    <property type="match status" value="1"/>
</dbReference>
<dbReference type="SUPFAM" id="SSF158472">
    <property type="entry name" value="HAMP domain-like"/>
    <property type="match status" value="1"/>
</dbReference>
<reference evidence="5 6" key="1">
    <citation type="submission" date="2017-06" db="EMBL/GenBank/DDBJ databases">
        <title>Azoarcus.</title>
        <authorList>
            <person name="Woo J.-H."/>
            <person name="Kim H.-S."/>
        </authorList>
    </citation>
    <scope>NUCLEOTIDE SEQUENCE [LARGE SCALE GENOMIC DNA]</scope>
    <source>
        <strain evidence="5 6">TSPY31</strain>
    </source>
</reference>
<proteinExistence type="predicted"/>
<dbReference type="InterPro" id="IPR035919">
    <property type="entry name" value="EAL_sf"/>
</dbReference>
<dbReference type="InterPro" id="IPR029787">
    <property type="entry name" value="Nucleotide_cyclase"/>
</dbReference>
<dbReference type="CDD" id="cd01949">
    <property type="entry name" value="GGDEF"/>
    <property type="match status" value="1"/>
</dbReference>
<dbReference type="Proteomes" id="UP000244930">
    <property type="component" value="Chromosome"/>
</dbReference>
<dbReference type="Gene3D" id="3.20.20.450">
    <property type="entry name" value="EAL domain"/>
    <property type="match status" value="1"/>
</dbReference>
<evidence type="ECO:0000313" key="5">
    <source>
        <dbReference type="EMBL" id="AWI74859.1"/>
    </source>
</evidence>
<dbReference type="InterPro" id="IPR043128">
    <property type="entry name" value="Rev_trsase/Diguanyl_cyclase"/>
</dbReference>
<feature type="domain" description="HAMP" evidence="3">
    <location>
        <begin position="296"/>
        <end position="348"/>
    </location>
</feature>
<evidence type="ECO:0000313" key="6">
    <source>
        <dbReference type="Proteomes" id="UP000244930"/>
    </source>
</evidence>
<keyword evidence="1" id="KW-0472">Membrane</keyword>
<dbReference type="InterPro" id="IPR029151">
    <property type="entry name" value="Sensor-like_sf"/>
</dbReference>
<dbReference type="PANTHER" id="PTHR44757">
    <property type="entry name" value="DIGUANYLATE CYCLASE DGCP"/>
    <property type="match status" value="1"/>
</dbReference>
<dbReference type="InterPro" id="IPR000160">
    <property type="entry name" value="GGDEF_dom"/>
</dbReference>
<feature type="domain" description="EAL" evidence="2">
    <location>
        <begin position="535"/>
        <end position="788"/>
    </location>
</feature>
<dbReference type="SMART" id="SM00267">
    <property type="entry name" value="GGDEF"/>
    <property type="match status" value="1"/>
</dbReference>
<dbReference type="AlphaFoldDB" id="A0A2U8GML0"/>
<dbReference type="PROSITE" id="PS50883">
    <property type="entry name" value="EAL"/>
    <property type="match status" value="1"/>
</dbReference>
<dbReference type="CDD" id="cd06225">
    <property type="entry name" value="HAMP"/>
    <property type="match status" value="1"/>
</dbReference>
<accession>A0A2U8GML0</accession>
<dbReference type="Pfam" id="PF00990">
    <property type="entry name" value="GGDEF"/>
    <property type="match status" value="1"/>
</dbReference>